<keyword evidence="2" id="KW-0808">Transferase</keyword>
<dbReference type="Pfam" id="PF17906">
    <property type="entry name" value="HTH_48"/>
    <property type="match status" value="1"/>
</dbReference>
<keyword evidence="2" id="KW-0489">Methyltransferase</keyword>
<dbReference type="InterPro" id="IPR052709">
    <property type="entry name" value="Transposase-MT_Hybrid"/>
</dbReference>
<dbReference type="PANTHER" id="PTHR46060">
    <property type="entry name" value="MARINER MOS1 TRANSPOSASE-LIKE PROTEIN"/>
    <property type="match status" value="1"/>
</dbReference>
<dbReference type="InterPro" id="IPR041426">
    <property type="entry name" value="Mos1_HTH"/>
</dbReference>
<name>A0A6M2DR05_XENCH</name>
<dbReference type="EMBL" id="GIIL01005063">
    <property type="protein sequence ID" value="NOV48789.1"/>
    <property type="molecule type" value="Transcribed_RNA"/>
</dbReference>
<dbReference type="Gene3D" id="1.10.10.1450">
    <property type="match status" value="1"/>
</dbReference>
<evidence type="ECO:0000313" key="2">
    <source>
        <dbReference type="EMBL" id="NOV48789.1"/>
    </source>
</evidence>
<accession>A0A6M2DR05</accession>
<proteinExistence type="predicted"/>
<protein>
    <submittedName>
        <fullName evidence="2">Putative histone-lysine n-methyltransferase setmar-like protein</fullName>
    </submittedName>
</protein>
<dbReference type="AlphaFoldDB" id="A0A6M2DR05"/>
<evidence type="ECO:0000259" key="1">
    <source>
        <dbReference type="Pfam" id="PF17906"/>
    </source>
</evidence>
<reference evidence="2" key="1">
    <citation type="submission" date="2020-03" db="EMBL/GenBank/DDBJ databases">
        <title>Transcriptomic Profiling of the Digestive Tract of the Rat Flea, Xenopsylla cheopis, Following Blood Feeding and Infection with Yersinia pestis.</title>
        <authorList>
            <person name="Bland D.M."/>
            <person name="Martens C.A."/>
            <person name="Virtaneva K."/>
            <person name="Kanakabandi K."/>
            <person name="Long D."/>
            <person name="Rosenke R."/>
            <person name="Saturday G.A."/>
            <person name="Hoyt F.H."/>
            <person name="Bruno D.P."/>
            <person name="Ribeiro J.M.C."/>
            <person name="Hinnebusch J."/>
        </authorList>
    </citation>
    <scope>NUCLEOTIDE SEQUENCE</scope>
</reference>
<dbReference type="PANTHER" id="PTHR46060:SF1">
    <property type="entry name" value="MARINER MOS1 TRANSPOSASE-LIKE PROTEIN"/>
    <property type="match status" value="1"/>
</dbReference>
<feature type="domain" description="Mos1 transposase HTH" evidence="1">
    <location>
        <begin position="3"/>
        <end position="51"/>
    </location>
</feature>
<dbReference type="GO" id="GO:0032259">
    <property type="term" value="P:methylation"/>
    <property type="evidence" value="ECO:0007669"/>
    <property type="project" value="UniProtKB-KW"/>
</dbReference>
<dbReference type="GO" id="GO:0008168">
    <property type="term" value="F:methyltransferase activity"/>
    <property type="evidence" value="ECO:0007669"/>
    <property type="project" value="UniProtKB-KW"/>
</dbReference>
<sequence length="181" mass="21552">MEKEEFRVLIKHYFLIGKNASEAKKSLDKHYPKSAPDYHVVKYWFAKFKTGHMGTKDDERSGRPKEVVTPENIKKIHKIIFDDRKVTLIEIAETLKISSERVHHIIHEYLGMRKLCAKWMPRELTIDQKQQRVHYSEQCLKLINRNVAEFYRRYSTMNEIILPKKCVFLSNGEDFSIELIL</sequence>
<organism evidence="2">
    <name type="scientific">Xenopsylla cheopis</name>
    <name type="common">Oriental rat flea</name>
    <name type="synonym">Pulex cheopis</name>
    <dbReference type="NCBI Taxonomy" id="163159"/>
    <lineage>
        <taxon>Eukaryota</taxon>
        <taxon>Metazoa</taxon>
        <taxon>Ecdysozoa</taxon>
        <taxon>Arthropoda</taxon>
        <taxon>Hexapoda</taxon>
        <taxon>Insecta</taxon>
        <taxon>Pterygota</taxon>
        <taxon>Neoptera</taxon>
        <taxon>Endopterygota</taxon>
        <taxon>Siphonaptera</taxon>
        <taxon>Pulicidae</taxon>
        <taxon>Xenopsyllinae</taxon>
        <taxon>Xenopsylla</taxon>
    </lineage>
</organism>